<dbReference type="PANTHER" id="PTHR36108:SF13">
    <property type="entry name" value="COLOSSIN-B-RELATED"/>
    <property type="match status" value="1"/>
</dbReference>
<dbReference type="EMBL" id="FNFK01000016">
    <property type="protein sequence ID" value="SDK18732.1"/>
    <property type="molecule type" value="Genomic_DNA"/>
</dbReference>
<keyword evidence="2" id="KW-0964">Secreted</keyword>
<organism evidence="8 9">
    <name type="scientific">Alkalibacterium thalassium</name>
    <dbReference type="NCBI Taxonomy" id="426701"/>
    <lineage>
        <taxon>Bacteria</taxon>
        <taxon>Bacillati</taxon>
        <taxon>Bacillota</taxon>
        <taxon>Bacilli</taxon>
        <taxon>Lactobacillales</taxon>
        <taxon>Carnobacteriaceae</taxon>
        <taxon>Alkalibacterium</taxon>
    </lineage>
</organism>
<feature type="domain" description="SpaA-like prealbumin fold" evidence="7">
    <location>
        <begin position="427"/>
        <end position="517"/>
    </location>
</feature>
<dbReference type="Gene3D" id="2.60.40.10">
    <property type="entry name" value="Immunoglobulins"/>
    <property type="match status" value="3"/>
</dbReference>
<feature type="transmembrane region" description="Helical" evidence="4">
    <location>
        <begin position="543"/>
        <end position="565"/>
    </location>
</feature>
<keyword evidence="9" id="KW-1185">Reference proteome</keyword>
<evidence type="ECO:0000256" key="3">
    <source>
        <dbReference type="ARBA" id="ARBA00022729"/>
    </source>
</evidence>
<protein>
    <submittedName>
        <fullName evidence="8">LPXTG-motif cell wall anchor domain-containing protein/fimbrial isopeptide formation D2 domain-containing protein</fullName>
    </submittedName>
</protein>
<dbReference type="Pfam" id="PF17802">
    <property type="entry name" value="SpaA"/>
    <property type="match status" value="2"/>
</dbReference>
<keyword evidence="4" id="KW-1133">Transmembrane helix</keyword>
<dbReference type="Proteomes" id="UP000199433">
    <property type="component" value="Unassembled WGS sequence"/>
</dbReference>
<dbReference type="STRING" id="426701.SAMN04488098_101630"/>
<evidence type="ECO:0000313" key="8">
    <source>
        <dbReference type="EMBL" id="SDK18732.1"/>
    </source>
</evidence>
<evidence type="ECO:0000256" key="4">
    <source>
        <dbReference type="SAM" id="Phobius"/>
    </source>
</evidence>
<evidence type="ECO:0000259" key="7">
    <source>
        <dbReference type="Pfam" id="PF17802"/>
    </source>
</evidence>
<dbReference type="NCBIfam" id="TIGR04226">
    <property type="entry name" value="RrgB_K2N_iso_D2"/>
    <property type="match status" value="1"/>
</dbReference>
<feature type="signal peptide" evidence="5">
    <location>
        <begin position="1"/>
        <end position="29"/>
    </location>
</feature>
<evidence type="ECO:0000256" key="2">
    <source>
        <dbReference type="ARBA" id="ARBA00022525"/>
    </source>
</evidence>
<dbReference type="InterPro" id="IPR026466">
    <property type="entry name" value="Fim_isopep_form_D2_dom"/>
</dbReference>
<gene>
    <name evidence="8" type="ORF">SAMN04488098_101630</name>
</gene>
<dbReference type="Pfam" id="PF16555">
    <property type="entry name" value="GramPos_pilinD1"/>
    <property type="match status" value="1"/>
</dbReference>
<proteinExistence type="inferred from homology"/>
<dbReference type="NCBIfam" id="TIGR01167">
    <property type="entry name" value="LPXTG_anchor"/>
    <property type="match status" value="1"/>
</dbReference>
<evidence type="ECO:0000259" key="6">
    <source>
        <dbReference type="Pfam" id="PF16555"/>
    </source>
</evidence>
<dbReference type="Gene3D" id="2.60.40.740">
    <property type="match status" value="1"/>
</dbReference>
<keyword evidence="4" id="KW-0812">Transmembrane</keyword>
<keyword evidence="3 5" id="KW-0732">Signal</keyword>
<dbReference type="RefSeq" id="WP_091266405.1">
    <property type="nucleotide sequence ID" value="NZ_FNFK01000016.1"/>
</dbReference>
<evidence type="ECO:0000313" key="9">
    <source>
        <dbReference type="Proteomes" id="UP000199433"/>
    </source>
</evidence>
<dbReference type="AlphaFoldDB" id="A0A1G8ZUD1"/>
<comment type="similarity">
    <text evidence="1">Belongs to the serine-aspartate repeat-containing protein (SDr) family.</text>
</comment>
<evidence type="ECO:0000256" key="5">
    <source>
        <dbReference type="SAM" id="SignalP"/>
    </source>
</evidence>
<name>A0A1G8ZUD1_9LACT</name>
<feature type="chain" id="PRO_5011478427" evidence="5">
    <location>
        <begin position="30"/>
        <end position="570"/>
    </location>
</feature>
<dbReference type="SUPFAM" id="SSF49478">
    <property type="entry name" value="Cna protein B-type domain"/>
    <property type="match status" value="2"/>
</dbReference>
<dbReference type="InterPro" id="IPR041033">
    <property type="entry name" value="SpaA_PFL_dom_1"/>
</dbReference>
<reference evidence="9" key="1">
    <citation type="submission" date="2016-10" db="EMBL/GenBank/DDBJ databases">
        <authorList>
            <person name="Varghese N."/>
            <person name="Submissions S."/>
        </authorList>
    </citation>
    <scope>NUCLEOTIDE SEQUENCE [LARGE SCALE GENOMIC DNA]</scope>
    <source>
        <strain evidence="9">DSM 19181</strain>
    </source>
</reference>
<dbReference type="OrthoDB" id="2178703at2"/>
<evidence type="ECO:0000256" key="1">
    <source>
        <dbReference type="ARBA" id="ARBA00007257"/>
    </source>
</evidence>
<dbReference type="PANTHER" id="PTHR36108">
    <property type="entry name" value="COLOSSIN-B-RELATED"/>
    <property type="match status" value="1"/>
</dbReference>
<feature type="domain" description="Gram-positive pilin subunit D1 N-terminal" evidence="6">
    <location>
        <begin position="100"/>
        <end position="161"/>
    </location>
</feature>
<accession>A0A1G8ZUD1</accession>
<sequence>MTKRIRTITGFLMGLFMVLSIMAPSMAMAATARPETGNLHIHKVQTNYDPFNDELIDNDGLTKDLPADSAFLEDAQFTIYKVADDAELPVDISGLTPIVEKTDNNGLAFFGNLAKGRYYVVETERPKGVVAYSPPFLVDVPMMHPDGDSWNSNVHVYPKNQLILGAVELTKLKEDGETGLAGATFSLYRVQEGDDEEIATGLITDGNGNIFVGNLVVGNYYFIETAAPANYGLDQTPIHFEVTKDDHAYGLGNDSADENVIDEKIIREGVELVNDDLPEIDKSVTEQGQEEDTGDFFENLTWIIRSDIPNFIDTENLVSYIIRDTFGPELTYAGNLVVEADGAAFTDFTASGVTVGQEGGTLELDFDINALDGFDELVISFDTFINENAVMGRDYENNVTLTYNNGFEEYTDTEENPPVVHTGGKAFEKVNKEGEGLPGAEFLIYKGEGMYLQPDYNWGAKATAWTFVSDTNGYFEIKGLAYGQYFLEEIKAPEVDGIQYRLLDDDYEFTVNANSYYSNVSDLVAAAPAEIENSPEITLPQTGGMGTLVFSLIGLGLMGTSVKLYKKSEK</sequence>
<keyword evidence="4" id="KW-0472">Membrane</keyword>
<dbReference type="InterPro" id="IPR032364">
    <property type="entry name" value="GramPos_pilinD1_N"/>
</dbReference>
<dbReference type="InterPro" id="IPR013783">
    <property type="entry name" value="Ig-like_fold"/>
</dbReference>
<feature type="domain" description="SpaA-like prealbumin fold" evidence="7">
    <location>
        <begin position="165"/>
        <end position="246"/>
    </location>
</feature>